<dbReference type="EMBL" id="CP043494">
    <property type="protein sequence ID" value="WNG49655.1"/>
    <property type="molecule type" value="Genomic_DNA"/>
</dbReference>
<reference evidence="2 3" key="1">
    <citation type="submission" date="2019-08" db="EMBL/GenBank/DDBJ databases">
        <title>Archangium and Cystobacter genomes.</title>
        <authorList>
            <person name="Chen I.-C.K."/>
            <person name="Wielgoss S."/>
        </authorList>
    </citation>
    <scope>NUCLEOTIDE SEQUENCE [LARGE SCALE GENOMIC DNA]</scope>
    <source>
        <strain evidence="2 3">Cbm 6</strain>
    </source>
</reference>
<sequence>MMAAQMRAAMTTIALMALAAGSTWLLTGSYGCEIDQDCAEAGVRYCMGWPHAEASSIERPWWAHFKQYRSCEQLCGTAFSPCPGGYFCTGSSHGEPSICVPKK</sequence>
<keyword evidence="1" id="KW-0732">Signal</keyword>
<proteinExistence type="predicted"/>
<accession>A0ABY9X2N2</accession>
<gene>
    <name evidence="2" type="ORF">F0U60_40210</name>
</gene>
<name>A0ABY9X2N2_9BACT</name>
<dbReference type="Proteomes" id="UP001611383">
    <property type="component" value="Chromosome"/>
</dbReference>
<protein>
    <recommendedName>
        <fullName evidence="4">Secreted protein</fullName>
    </recommendedName>
</protein>
<evidence type="ECO:0008006" key="4">
    <source>
        <dbReference type="Google" id="ProtNLM"/>
    </source>
</evidence>
<evidence type="ECO:0000256" key="1">
    <source>
        <dbReference type="SAM" id="SignalP"/>
    </source>
</evidence>
<feature type="signal peptide" evidence="1">
    <location>
        <begin position="1"/>
        <end position="19"/>
    </location>
</feature>
<keyword evidence="3" id="KW-1185">Reference proteome</keyword>
<organism evidence="2 3">
    <name type="scientific">Archangium minus</name>
    <dbReference type="NCBI Taxonomy" id="83450"/>
    <lineage>
        <taxon>Bacteria</taxon>
        <taxon>Pseudomonadati</taxon>
        <taxon>Myxococcota</taxon>
        <taxon>Myxococcia</taxon>
        <taxon>Myxococcales</taxon>
        <taxon>Cystobacterineae</taxon>
        <taxon>Archangiaceae</taxon>
        <taxon>Archangium</taxon>
    </lineage>
</organism>
<feature type="chain" id="PRO_5047274344" description="Secreted protein" evidence="1">
    <location>
        <begin position="20"/>
        <end position="103"/>
    </location>
</feature>
<evidence type="ECO:0000313" key="3">
    <source>
        <dbReference type="Proteomes" id="UP001611383"/>
    </source>
</evidence>
<evidence type="ECO:0000313" key="2">
    <source>
        <dbReference type="EMBL" id="WNG49655.1"/>
    </source>
</evidence>
<dbReference type="RefSeq" id="WP_395807803.1">
    <property type="nucleotide sequence ID" value="NZ_CP043494.1"/>
</dbReference>